<dbReference type="SMART" id="SM00530">
    <property type="entry name" value="HTH_XRE"/>
    <property type="match status" value="1"/>
</dbReference>
<keyword evidence="3" id="KW-1185">Reference proteome</keyword>
<organism evidence="2 3">
    <name type="scientific">Bifidobacterium biavatii DSM 23969</name>
    <dbReference type="NCBI Taxonomy" id="1437608"/>
    <lineage>
        <taxon>Bacteria</taxon>
        <taxon>Bacillati</taxon>
        <taxon>Actinomycetota</taxon>
        <taxon>Actinomycetes</taxon>
        <taxon>Bifidobacteriales</taxon>
        <taxon>Bifidobacteriaceae</taxon>
        <taxon>Bifidobacterium</taxon>
    </lineage>
</organism>
<comment type="caution">
    <text evidence="2">The sequence shown here is derived from an EMBL/GenBank/DDBJ whole genome shotgun (WGS) entry which is preliminary data.</text>
</comment>
<dbReference type="EMBL" id="JGYN01000040">
    <property type="protein sequence ID" value="KFI46117.1"/>
    <property type="molecule type" value="Genomic_DNA"/>
</dbReference>
<dbReference type="RefSeq" id="WP_033496014.1">
    <property type="nucleotide sequence ID" value="NZ_JDUU01000033.1"/>
</dbReference>
<sequence>MGSNLSGLDEHDALWVGRRLRQLRERQGLSLSEVATAMADEGYRWTKVTLSRVELGKRPLRLTEAKAVLECMRLPWRPYVLLLLSDDPFETTSHFGDVDEDE</sequence>
<dbReference type="OrthoDB" id="4966872at2"/>
<dbReference type="Pfam" id="PF13560">
    <property type="entry name" value="HTH_31"/>
    <property type="match status" value="1"/>
</dbReference>
<dbReference type="InterPro" id="IPR010982">
    <property type="entry name" value="Lambda_DNA-bd_dom_sf"/>
</dbReference>
<gene>
    <name evidence="2" type="ORF">BBIA_2082</name>
</gene>
<evidence type="ECO:0000259" key="1">
    <source>
        <dbReference type="SMART" id="SM00530"/>
    </source>
</evidence>
<feature type="domain" description="HTH cro/C1-type" evidence="1">
    <location>
        <begin position="19"/>
        <end position="79"/>
    </location>
</feature>
<evidence type="ECO:0000313" key="3">
    <source>
        <dbReference type="Proteomes" id="UP000029108"/>
    </source>
</evidence>
<dbReference type="GO" id="GO:0003677">
    <property type="term" value="F:DNA binding"/>
    <property type="evidence" value="ECO:0007669"/>
    <property type="project" value="InterPro"/>
</dbReference>
<dbReference type="SUPFAM" id="SSF47413">
    <property type="entry name" value="lambda repressor-like DNA-binding domains"/>
    <property type="match status" value="1"/>
</dbReference>
<dbReference type="AlphaFoldDB" id="A0A086ZHW7"/>
<dbReference type="Gene3D" id="1.10.260.40">
    <property type="entry name" value="lambda repressor-like DNA-binding domains"/>
    <property type="match status" value="1"/>
</dbReference>
<reference evidence="2 3" key="1">
    <citation type="submission" date="2014-03" db="EMBL/GenBank/DDBJ databases">
        <title>Genomics of Bifidobacteria.</title>
        <authorList>
            <person name="Ventura M."/>
            <person name="Milani C."/>
            <person name="Lugli G.A."/>
        </authorList>
    </citation>
    <scope>NUCLEOTIDE SEQUENCE [LARGE SCALE GENOMIC DNA]</scope>
    <source>
        <strain evidence="2 3">DSM 23969</strain>
    </source>
</reference>
<protein>
    <recommendedName>
        <fullName evidence="1">HTH cro/C1-type domain-containing protein</fullName>
    </recommendedName>
</protein>
<name>A0A086ZHW7_9BIFI</name>
<proteinExistence type="predicted"/>
<dbReference type="InterPro" id="IPR001387">
    <property type="entry name" value="Cro/C1-type_HTH"/>
</dbReference>
<dbReference type="STRING" id="1437608.GCA_000771645_01771"/>
<dbReference type="Proteomes" id="UP000029108">
    <property type="component" value="Unassembled WGS sequence"/>
</dbReference>
<accession>A0A086ZHW7</accession>
<evidence type="ECO:0000313" key="2">
    <source>
        <dbReference type="EMBL" id="KFI46117.1"/>
    </source>
</evidence>